<evidence type="ECO:0000256" key="2">
    <source>
        <dbReference type="ARBA" id="ARBA00022676"/>
    </source>
</evidence>
<dbReference type="GO" id="GO:0016757">
    <property type="term" value="F:glycosyltransferase activity"/>
    <property type="evidence" value="ECO:0007669"/>
    <property type="project" value="UniProtKB-KW"/>
</dbReference>
<dbReference type="InterPro" id="IPR001173">
    <property type="entry name" value="Glyco_trans_2-like"/>
</dbReference>
<accession>A0A511BRI2</accession>
<dbReference type="InterPro" id="IPR029044">
    <property type="entry name" value="Nucleotide-diphossugar_trans"/>
</dbReference>
<evidence type="ECO:0000313" key="7">
    <source>
        <dbReference type="Proteomes" id="UP000321405"/>
    </source>
</evidence>
<feature type="compositionally biased region" description="Pro residues" evidence="4">
    <location>
        <begin position="1"/>
        <end position="14"/>
    </location>
</feature>
<dbReference type="PANTHER" id="PTHR43179">
    <property type="entry name" value="RHAMNOSYLTRANSFERASE WBBL"/>
    <property type="match status" value="1"/>
</dbReference>
<keyword evidence="7" id="KW-1185">Reference proteome</keyword>
<dbReference type="SUPFAM" id="SSF53756">
    <property type="entry name" value="UDP-Glycosyltransferase/glycogen phosphorylase"/>
    <property type="match status" value="1"/>
</dbReference>
<gene>
    <name evidence="6" type="ORF">SSA02_21100</name>
</gene>
<comment type="similarity">
    <text evidence="1">Belongs to the glycosyltransferase 2 family.</text>
</comment>
<dbReference type="EMBL" id="BJVC01000005">
    <property type="protein sequence ID" value="GEL02947.1"/>
    <property type="molecule type" value="Genomic_DNA"/>
</dbReference>
<reference evidence="6 7" key="1">
    <citation type="submission" date="2019-07" db="EMBL/GenBank/DDBJ databases">
        <title>Whole genome shotgun sequence of Swaminathania salitolerans NBRC 104436.</title>
        <authorList>
            <person name="Hosoyama A."/>
            <person name="Uohara A."/>
            <person name="Ohji S."/>
            <person name="Ichikawa N."/>
        </authorList>
    </citation>
    <scope>NUCLEOTIDE SEQUENCE [LARGE SCALE GENOMIC DNA]</scope>
    <source>
        <strain evidence="6 7">NBRC 104436</strain>
    </source>
</reference>
<evidence type="ECO:0000313" key="6">
    <source>
        <dbReference type="EMBL" id="GEL02947.1"/>
    </source>
</evidence>
<dbReference type="Pfam" id="PF00535">
    <property type="entry name" value="Glycos_transf_2"/>
    <property type="match status" value="1"/>
</dbReference>
<dbReference type="SUPFAM" id="SSF53448">
    <property type="entry name" value="Nucleotide-diphospho-sugar transferases"/>
    <property type="match status" value="1"/>
</dbReference>
<sequence length="998" mass="109244">MRVAEPPPVSPARPAPVASGYGHVVTPEDRARWQRWHDALAQESYRRGMEAVEGGDRAAALFWLGRAARMARFDPNVIFSYGMALLSAGHWEEAAGRMGWIARRFIIRKAPIARAIALQRLGRESEAVSLFGQMLQSYAPSPEGRNWATFFCKRSGAPGWCACSNDGIVVGESEADVAVFLDGHCVAQDLSLPFVLPELWRVARQLEIRCADRLLYGAPVHLEALRRVQGFVTISRDRLEGWIWYPADPDFTPDVLISCGDVTISIRADQIEPAARIEKPLARPRRFDVPLASLPDATIEVTDRYGQPLTGSPIGPVARRLLDQTETGPVSRPVEERGMHLRERDARVSGSLADGSLATGFPATGNTAIRNTASGCLIVIPVYRDFEMTRRCIEAALAAAPSDTECLVIDDASPEPALAAYLDLCAGSGRITLIRHDVNRGFTASANAGLSRAGGRDTILLNSDALMPPGGIARLRGWLARAPDIGTATPFSNDATILSYPSVRRPNPTPDLPTARALDRVFESLPSSEPVFLPTGNGFCMAIRGACLTQVGLLDVGVFAQGYGEENDFCCRASALGWRHVAATDLYVVHAGSVSFGRTRSLLLARNLRMLNRLHPGYDALVAAFIEADPLAVPRRSAALVRMLSRRGAYEHCLIMVTHDSGGGVERVVRDRQKAAEAAGAQVLIVRPHEKGCRIEDCGGDTDNLVFSLPDEWDDLIVVLRRMQAARIEWHHLLGHAPCMRALAQSLGLEWDIVLHDYVWFCPRICLIGPHGRYCGEPDIAGCQSCIDTQGSLLDADMPVAELVARSHRELDAARIVIAGSEDLQRRMRRHFPGLPVSVEPFESDALPPVRRRPQQGQNRRRICIAGAIGREKGFEIVHELARDAAARDLPLEYYVAGYTIDDDLLMKTGRVLVTGEFREDEAVSLIGSLGCDFGLVPSIWPETWCFALSNLMHAGLQVVSFDIGAQSERLRKTGRGPVVPLGMPIPLLSHFLLHLSR</sequence>
<dbReference type="InterPro" id="IPR011990">
    <property type="entry name" value="TPR-like_helical_dom_sf"/>
</dbReference>
<evidence type="ECO:0000256" key="4">
    <source>
        <dbReference type="SAM" id="MobiDB-lite"/>
    </source>
</evidence>
<dbReference type="SUPFAM" id="SSF48452">
    <property type="entry name" value="TPR-like"/>
    <property type="match status" value="1"/>
</dbReference>
<keyword evidence="3" id="KW-0808">Transferase</keyword>
<proteinExistence type="inferred from homology"/>
<feature type="domain" description="Glycosyltransferase 2-like" evidence="5">
    <location>
        <begin position="378"/>
        <end position="488"/>
    </location>
</feature>
<protein>
    <recommendedName>
        <fullName evidence="5">Glycosyltransferase 2-like domain-containing protein</fullName>
    </recommendedName>
</protein>
<dbReference type="AlphaFoldDB" id="A0A511BRI2"/>
<dbReference type="PANTHER" id="PTHR43179:SF12">
    <property type="entry name" value="GALACTOFURANOSYLTRANSFERASE GLFT2"/>
    <property type="match status" value="1"/>
</dbReference>
<feature type="region of interest" description="Disordered" evidence="4">
    <location>
        <begin position="1"/>
        <end position="21"/>
    </location>
</feature>
<name>A0A511BRI2_9PROT</name>
<evidence type="ECO:0000256" key="1">
    <source>
        <dbReference type="ARBA" id="ARBA00006739"/>
    </source>
</evidence>
<dbReference type="Gene3D" id="3.40.50.2000">
    <property type="entry name" value="Glycogen Phosphorylase B"/>
    <property type="match status" value="1"/>
</dbReference>
<evidence type="ECO:0000256" key="3">
    <source>
        <dbReference type="ARBA" id="ARBA00022679"/>
    </source>
</evidence>
<keyword evidence="2" id="KW-0328">Glycosyltransferase</keyword>
<dbReference type="Proteomes" id="UP000321405">
    <property type="component" value="Unassembled WGS sequence"/>
</dbReference>
<evidence type="ECO:0000259" key="5">
    <source>
        <dbReference type="Pfam" id="PF00535"/>
    </source>
</evidence>
<dbReference type="Gene3D" id="3.90.550.10">
    <property type="entry name" value="Spore Coat Polysaccharide Biosynthesis Protein SpsA, Chain A"/>
    <property type="match status" value="1"/>
</dbReference>
<comment type="caution">
    <text evidence="6">The sequence shown here is derived from an EMBL/GenBank/DDBJ whole genome shotgun (WGS) entry which is preliminary data.</text>
</comment>
<organism evidence="6 7">
    <name type="scientific">Swaminathania salitolerans</name>
    <dbReference type="NCBI Taxonomy" id="182838"/>
    <lineage>
        <taxon>Bacteria</taxon>
        <taxon>Pseudomonadati</taxon>
        <taxon>Pseudomonadota</taxon>
        <taxon>Alphaproteobacteria</taxon>
        <taxon>Acetobacterales</taxon>
        <taxon>Acetobacteraceae</taxon>
        <taxon>Swaminathania</taxon>
    </lineage>
</organism>